<reference evidence="2" key="1">
    <citation type="journal article" date="2014" name="Front. Microbiol.">
        <title>High frequency of phylogenetically diverse reductive dehalogenase-homologous genes in deep subseafloor sedimentary metagenomes.</title>
        <authorList>
            <person name="Kawai M."/>
            <person name="Futagami T."/>
            <person name="Toyoda A."/>
            <person name="Takaki Y."/>
            <person name="Nishi S."/>
            <person name="Hori S."/>
            <person name="Arai W."/>
            <person name="Tsubouchi T."/>
            <person name="Morono Y."/>
            <person name="Uchiyama I."/>
            <person name="Ito T."/>
            <person name="Fujiyama A."/>
            <person name="Inagaki F."/>
            <person name="Takami H."/>
        </authorList>
    </citation>
    <scope>NUCLEOTIDE SEQUENCE</scope>
    <source>
        <strain evidence="2">Expedition CK06-06</strain>
    </source>
</reference>
<keyword evidence="1" id="KW-1133">Transmembrane helix</keyword>
<comment type="caution">
    <text evidence="2">The sequence shown here is derived from an EMBL/GenBank/DDBJ whole genome shotgun (WGS) entry which is preliminary data.</text>
</comment>
<feature type="non-terminal residue" evidence="2">
    <location>
        <position position="109"/>
    </location>
</feature>
<keyword evidence="1" id="KW-0812">Transmembrane</keyword>
<feature type="transmembrane region" description="Helical" evidence="1">
    <location>
        <begin position="91"/>
        <end position="108"/>
    </location>
</feature>
<accession>X1G5Z5</accession>
<keyword evidence="1" id="KW-0472">Membrane</keyword>
<name>X1G5Z5_9ZZZZ</name>
<organism evidence="2">
    <name type="scientific">marine sediment metagenome</name>
    <dbReference type="NCBI Taxonomy" id="412755"/>
    <lineage>
        <taxon>unclassified sequences</taxon>
        <taxon>metagenomes</taxon>
        <taxon>ecological metagenomes</taxon>
    </lineage>
</organism>
<protein>
    <submittedName>
        <fullName evidence="2">Uncharacterized protein</fullName>
    </submittedName>
</protein>
<feature type="transmembrane region" description="Helical" evidence="1">
    <location>
        <begin position="42"/>
        <end position="60"/>
    </location>
</feature>
<sequence length="109" mass="12192">MILLLVVFIKYVPNTLNAGNITGMIKNAFSGGVKFRFGREKTTFLFILYPIITNTMNAILNKINSGMVANGVSYPRLSNKLFVNNPSNIPFLRQVFGFFFITILPGLLI</sequence>
<dbReference type="EMBL" id="BARU01013735">
    <property type="protein sequence ID" value="GAH40260.1"/>
    <property type="molecule type" value="Genomic_DNA"/>
</dbReference>
<evidence type="ECO:0000256" key="1">
    <source>
        <dbReference type="SAM" id="Phobius"/>
    </source>
</evidence>
<gene>
    <name evidence="2" type="ORF">S03H2_24628</name>
</gene>
<evidence type="ECO:0000313" key="2">
    <source>
        <dbReference type="EMBL" id="GAH40260.1"/>
    </source>
</evidence>
<dbReference type="AlphaFoldDB" id="X1G5Z5"/>
<proteinExistence type="predicted"/>